<evidence type="ECO:0000313" key="1">
    <source>
        <dbReference type="EMBL" id="HHI65758.1"/>
    </source>
</evidence>
<dbReference type="SUPFAM" id="SSF158622">
    <property type="entry name" value="YheA/YmcA-like"/>
    <property type="match status" value="1"/>
</dbReference>
<reference evidence="1" key="1">
    <citation type="journal article" date="2020" name="mSystems">
        <title>Genome- and Community-Level Interaction Insights into Carbon Utilization and Element Cycling Functions of Hydrothermarchaeota in Hydrothermal Sediment.</title>
        <authorList>
            <person name="Zhou Z."/>
            <person name="Liu Y."/>
            <person name="Xu W."/>
            <person name="Pan J."/>
            <person name="Luo Z.H."/>
            <person name="Li M."/>
        </authorList>
    </citation>
    <scope>NUCLEOTIDE SEQUENCE [LARGE SCALE GENOMIC DNA]</scope>
    <source>
        <strain evidence="1">SpSt-1019</strain>
    </source>
</reference>
<gene>
    <name evidence="1" type="ORF">ENL70_04335</name>
</gene>
<name>A0A7C5KD70_9BACT</name>
<accession>A0A7C5KD70</accession>
<proteinExistence type="predicted"/>
<dbReference type="EMBL" id="DRUY01000144">
    <property type="protein sequence ID" value="HHI65758.1"/>
    <property type="molecule type" value="Genomic_DNA"/>
</dbReference>
<dbReference type="InterPro" id="IPR010368">
    <property type="entry name" value="Com_YlbF"/>
</dbReference>
<dbReference type="InterPro" id="IPR023378">
    <property type="entry name" value="YheA/YmcA-like_dom_sf"/>
</dbReference>
<dbReference type="Pfam" id="PF06133">
    <property type="entry name" value="Com_YlbF"/>
    <property type="match status" value="1"/>
</dbReference>
<dbReference type="AlphaFoldDB" id="A0A7C5KD70"/>
<protein>
    <submittedName>
        <fullName evidence="1">YlbF family regulator</fullName>
    </submittedName>
</protein>
<sequence length="124" mass="14842">MINPYDKAHELAKSIKDSQEYNELLKSIELVKKDENLYKMIKNFFTLRTQIEIEILSGKEEDKEKKESLKRLHELVIAIPEGRRIVESQYRFQQLMGDIYKIIGEAINEGMEFFNFLQKREQEK</sequence>
<organism evidence="1">
    <name type="scientific">Thermodesulfobium narugense</name>
    <dbReference type="NCBI Taxonomy" id="184064"/>
    <lineage>
        <taxon>Bacteria</taxon>
        <taxon>Pseudomonadati</taxon>
        <taxon>Thermodesulfobiota</taxon>
        <taxon>Thermodesulfobiia</taxon>
        <taxon>Thermodesulfobiales</taxon>
        <taxon>Thermodesulfobiaceae</taxon>
        <taxon>Thermodesulfobium</taxon>
    </lineage>
</organism>
<comment type="caution">
    <text evidence="1">The sequence shown here is derived from an EMBL/GenBank/DDBJ whole genome shotgun (WGS) entry which is preliminary data.</text>
</comment>
<dbReference type="Gene3D" id="1.20.1500.10">
    <property type="entry name" value="YheA/YmcA-like"/>
    <property type="match status" value="1"/>
</dbReference>